<dbReference type="VEuPathDB" id="FungiDB:BDV34DRAFT_210903"/>
<evidence type="ECO:0000313" key="5">
    <source>
        <dbReference type="EMBL" id="KAB8208494.1"/>
    </source>
</evidence>
<protein>
    <submittedName>
        <fullName evidence="5">S-adenosyl-L-methionine-dependent methyltransferase</fullName>
    </submittedName>
</protein>
<dbReference type="EMBL" id="ML734951">
    <property type="protein sequence ID" value="KAB8208494.1"/>
    <property type="molecule type" value="Genomic_DNA"/>
</dbReference>
<sequence length="418" mass="47093">MEVSEERDQYLHSITAALERLNSAASECQSRLLSEHDGSIEDHSANQTAHDNLVQEAYKFLQIAQGPIDTVATCFERTAHVACARSLLEMGAFEGLPIGGESRNTKELAEDLNVDEALLARLMRNSALFEETGPNQYRHTPFSEAYLKPEIQGMFRFAMDEHMPAHLKMHEFLKSNSWREPTSTSDNPYTYAHDTNGKSMWEYLSERPTRMASFNDGMTLQAMTELWMIDLFPWKSLSEQQPNPTTVVTVDIGGGTGMGISRIRPYCGSIPGRFILQDQAHVIQSADPPGDGIEKMAYDVFEEQPIRGITRPSPLGALTYLIRRCLHNWPQESIVEILKNVAAAMQPEKSRLLIEEIIVPDMNAGIEEGWMDMIMMNLGAKQRTLKEWEEVLALAGFEVRKVYQIPGNCHGLLEVCLK</sequence>
<dbReference type="Proteomes" id="UP000326532">
    <property type="component" value="Unassembled WGS sequence"/>
</dbReference>
<dbReference type="InterPro" id="IPR029063">
    <property type="entry name" value="SAM-dependent_MTases_sf"/>
</dbReference>
<keyword evidence="2 5" id="KW-0808">Transferase</keyword>
<dbReference type="PROSITE" id="PS51683">
    <property type="entry name" value="SAM_OMT_II"/>
    <property type="match status" value="1"/>
</dbReference>
<keyword evidence="1 5" id="KW-0489">Methyltransferase</keyword>
<dbReference type="Gene3D" id="3.40.50.150">
    <property type="entry name" value="Vaccinia Virus protein VP39"/>
    <property type="match status" value="1"/>
</dbReference>
<keyword evidence="6" id="KW-1185">Reference proteome</keyword>
<dbReference type="InterPro" id="IPR036390">
    <property type="entry name" value="WH_DNA-bd_sf"/>
</dbReference>
<dbReference type="SUPFAM" id="SSF53335">
    <property type="entry name" value="S-adenosyl-L-methionine-dependent methyltransferases"/>
    <property type="match status" value="1"/>
</dbReference>
<dbReference type="InterPro" id="IPR036388">
    <property type="entry name" value="WH-like_DNA-bd_sf"/>
</dbReference>
<accession>A0A5N6DUN2</accession>
<dbReference type="InterPro" id="IPR001077">
    <property type="entry name" value="COMT_C"/>
</dbReference>
<dbReference type="GO" id="GO:0044550">
    <property type="term" value="P:secondary metabolite biosynthetic process"/>
    <property type="evidence" value="ECO:0007669"/>
    <property type="project" value="UniProtKB-ARBA"/>
</dbReference>
<keyword evidence="3" id="KW-0949">S-adenosyl-L-methionine</keyword>
<evidence type="ECO:0000256" key="3">
    <source>
        <dbReference type="ARBA" id="ARBA00022691"/>
    </source>
</evidence>
<dbReference type="GO" id="GO:0008171">
    <property type="term" value="F:O-methyltransferase activity"/>
    <property type="evidence" value="ECO:0007669"/>
    <property type="project" value="InterPro"/>
</dbReference>
<dbReference type="Pfam" id="PF00891">
    <property type="entry name" value="Methyltransf_2"/>
    <property type="match status" value="1"/>
</dbReference>
<name>A0A5N6DUN2_ASPPA</name>
<dbReference type="PANTHER" id="PTHR43712:SF1">
    <property type="entry name" value="HYPOTHETICAL O-METHYLTRANSFERASE (EUROFUNG)-RELATED"/>
    <property type="match status" value="1"/>
</dbReference>
<organism evidence="5 6">
    <name type="scientific">Aspergillus parasiticus</name>
    <dbReference type="NCBI Taxonomy" id="5067"/>
    <lineage>
        <taxon>Eukaryota</taxon>
        <taxon>Fungi</taxon>
        <taxon>Dikarya</taxon>
        <taxon>Ascomycota</taxon>
        <taxon>Pezizomycotina</taxon>
        <taxon>Eurotiomycetes</taxon>
        <taxon>Eurotiomycetidae</taxon>
        <taxon>Eurotiales</taxon>
        <taxon>Aspergillaceae</taxon>
        <taxon>Aspergillus</taxon>
        <taxon>Aspergillus subgen. Circumdati</taxon>
    </lineage>
</organism>
<dbReference type="InterPro" id="IPR016461">
    <property type="entry name" value="COMT-like"/>
</dbReference>
<evidence type="ECO:0000259" key="4">
    <source>
        <dbReference type="Pfam" id="PF00891"/>
    </source>
</evidence>
<dbReference type="AlphaFoldDB" id="A0A5N6DUN2"/>
<dbReference type="GO" id="GO:0032259">
    <property type="term" value="P:methylation"/>
    <property type="evidence" value="ECO:0007669"/>
    <property type="project" value="UniProtKB-KW"/>
</dbReference>
<evidence type="ECO:0000313" key="6">
    <source>
        <dbReference type="Proteomes" id="UP000326532"/>
    </source>
</evidence>
<dbReference type="SUPFAM" id="SSF46785">
    <property type="entry name" value="Winged helix' DNA-binding domain"/>
    <property type="match status" value="1"/>
</dbReference>
<reference evidence="5 6" key="1">
    <citation type="submission" date="2019-04" db="EMBL/GenBank/DDBJ databases">
        <title>Fungal friends and foes A comparative genomics study of 23 Aspergillus species from section Flavi.</title>
        <authorList>
            <consortium name="DOE Joint Genome Institute"/>
            <person name="Kjaerbolling I."/>
            <person name="Vesth T.C."/>
            <person name="Frisvad J.C."/>
            <person name="Nybo J.L."/>
            <person name="Theobald S."/>
            <person name="Kildgaard S."/>
            <person name="Petersen T.I."/>
            <person name="Kuo A."/>
            <person name="Sato A."/>
            <person name="Lyhne E.K."/>
            <person name="Kogle M.E."/>
            <person name="Wiebenga A."/>
            <person name="Kun R.S."/>
            <person name="Lubbers R.J."/>
            <person name="Makela M.R."/>
            <person name="Barry K."/>
            <person name="Chovatia M."/>
            <person name="Clum A."/>
            <person name="Daum C."/>
            <person name="Haridas S."/>
            <person name="He G."/>
            <person name="LaButti K."/>
            <person name="Lipzen A."/>
            <person name="Mondo S."/>
            <person name="Pangilinan J."/>
            <person name="Riley R."/>
            <person name="Salamov A."/>
            <person name="Simmons B.A."/>
            <person name="Magnuson J.K."/>
            <person name="Henrissat B."/>
            <person name="Mortensen U.H."/>
            <person name="Larsen T.O."/>
            <person name="De vries R.P."/>
            <person name="Grigoriev I.V."/>
            <person name="Machida M."/>
            <person name="Baker S.E."/>
            <person name="Andersen M.R."/>
        </authorList>
    </citation>
    <scope>NUCLEOTIDE SEQUENCE [LARGE SCALE GENOMIC DNA]</scope>
    <source>
        <strain evidence="5 6">CBS 117618</strain>
    </source>
</reference>
<evidence type="ECO:0000256" key="1">
    <source>
        <dbReference type="ARBA" id="ARBA00022603"/>
    </source>
</evidence>
<gene>
    <name evidence="5" type="ORF">BDV34DRAFT_210903</name>
</gene>
<feature type="domain" description="O-methyltransferase C-terminal" evidence="4">
    <location>
        <begin position="194"/>
        <end position="398"/>
    </location>
</feature>
<proteinExistence type="predicted"/>
<dbReference type="Gene3D" id="1.10.10.10">
    <property type="entry name" value="Winged helix-like DNA-binding domain superfamily/Winged helix DNA-binding domain"/>
    <property type="match status" value="1"/>
</dbReference>
<dbReference type="OMA" id="HMPAHLK"/>
<dbReference type="PANTHER" id="PTHR43712">
    <property type="entry name" value="PUTATIVE (AFU_ORTHOLOGUE AFUA_4G14580)-RELATED"/>
    <property type="match status" value="1"/>
</dbReference>
<evidence type="ECO:0000256" key="2">
    <source>
        <dbReference type="ARBA" id="ARBA00022679"/>
    </source>
</evidence>